<accession>A0A1E5WJ22</accession>
<reference evidence="3 4" key="1">
    <citation type="submission" date="2016-09" db="EMBL/GenBank/DDBJ databases">
        <title>The draft genome of Dichanthelium oligosanthes: A C3 panicoid grass species.</title>
        <authorList>
            <person name="Studer A.J."/>
            <person name="Schnable J.C."/>
            <person name="Brutnell T.P."/>
        </authorList>
    </citation>
    <scope>NUCLEOTIDE SEQUENCE [LARGE SCALE GENOMIC DNA]</scope>
    <source>
        <strain evidence="4">cv. Kellogg 1175</strain>
        <tissue evidence="3">Leaf</tissue>
    </source>
</reference>
<dbReference type="STRING" id="888268.A0A1E5WJ22"/>
<name>A0A1E5WJ22_9POAL</name>
<dbReference type="InterPro" id="IPR011333">
    <property type="entry name" value="SKP1/BTB/POZ_sf"/>
</dbReference>
<feature type="domain" description="BTB" evidence="2">
    <location>
        <begin position="126"/>
        <end position="185"/>
    </location>
</feature>
<dbReference type="EMBL" id="LWDX02005830">
    <property type="protein sequence ID" value="OEL37358.1"/>
    <property type="molecule type" value="Genomic_DNA"/>
</dbReference>
<keyword evidence="4" id="KW-1185">Reference proteome</keyword>
<dbReference type="AlphaFoldDB" id="A0A1E5WJ22"/>
<proteinExistence type="predicted"/>
<dbReference type="SMART" id="SM00225">
    <property type="entry name" value="BTB"/>
    <property type="match status" value="1"/>
</dbReference>
<evidence type="ECO:0000256" key="1">
    <source>
        <dbReference type="ARBA" id="ARBA00004906"/>
    </source>
</evidence>
<evidence type="ECO:0000259" key="2">
    <source>
        <dbReference type="PROSITE" id="PS50097"/>
    </source>
</evidence>
<gene>
    <name evidence="3" type="ORF">BAE44_0001623</name>
</gene>
<dbReference type="PANTHER" id="PTHR46672:SF4">
    <property type="entry name" value="OS08G0495500 PROTEIN"/>
    <property type="match status" value="1"/>
</dbReference>
<dbReference type="Proteomes" id="UP000095767">
    <property type="component" value="Unassembled WGS sequence"/>
</dbReference>
<dbReference type="SUPFAM" id="SSF54695">
    <property type="entry name" value="POZ domain"/>
    <property type="match status" value="1"/>
</dbReference>
<sequence length="288" mass="32278">MSCSPAGNGDVIRIAGRSVRWEAVLGPNDWIKTSRRFTLGDWPWMSVIYAMVEIDLDRGGCSHGFLWGVAGVGPARLSIEIEFINFKLRKNGCTLTSSQLSYQMRGGWQMEAQSGLARMLNEGILSDILVNAVGGSLRAHRAVLAARSPVFTGMFSHDLREATESTLDIPDMSIGACRAFMSYLYGDLRAEEFLAHRSELLRAGDKYDVVGLRRACEESMLNDVDKDSALEMLHTAHLYGLSMLKRNCLTLLKDFRKMYELREDFQEFMRTADPDLVAEVNANFQTDN</sequence>
<dbReference type="OrthoDB" id="685334at2759"/>
<dbReference type="InterPro" id="IPR000210">
    <property type="entry name" value="BTB/POZ_dom"/>
</dbReference>
<dbReference type="PROSITE" id="PS50097">
    <property type="entry name" value="BTB"/>
    <property type="match status" value="1"/>
</dbReference>
<evidence type="ECO:0000313" key="4">
    <source>
        <dbReference type="Proteomes" id="UP000095767"/>
    </source>
</evidence>
<dbReference type="InterPro" id="IPR044714">
    <property type="entry name" value="AtSIBP1-like"/>
</dbReference>
<evidence type="ECO:0000313" key="3">
    <source>
        <dbReference type="EMBL" id="OEL37358.1"/>
    </source>
</evidence>
<comment type="caution">
    <text evidence="3">The sequence shown here is derived from an EMBL/GenBank/DDBJ whole genome shotgun (WGS) entry which is preliminary data.</text>
</comment>
<dbReference type="CDD" id="cd18186">
    <property type="entry name" value="BTB_POZ_ZBTB_KLHL-like"/>
    <property type="match status" value="1"/>
</dbReference>
<dbReference type="Pfam" id="PF00651">
    <property type="entry name" value="BTB"/>
    <property type="match status" value="1"/>
</dbReference>
<comment type="pathway">
    <text evidence="1">Protein modification; protein ubiquitination.</text>
</comment>
<protein>
    <submittedName>
        <fullName evidence="3">BTB/POZ domain-containing protein</fullName>
    </submittedName>
</protein>
<dbReference type="PANTHER" id="PTHR46672">
    <property type="entry name" value="OS08G0495500 PROTEIN-RELATED"/>
    <property type="match status" value="1"/>
</dbReference>
<organism evidence="3 4">
    <name type="scientific">Dichanthelium oligosanthes</name>
    <dbReference type="NCBI Taxonomy" id="888268"/>
    <lineage>
        <taxon>Eukaryota</taxon>
        <taxon>Viridiplantae</taxon>
        <taxon>Streptophyta</taxon>
        <taxon>Embryophyta</taxon>
        <taxon>Tracheophyta</taxon>
        <taxon>Spermatophyta</taxon>
        <taxon>Magnoliopsida</taxon>
        <taxon>Liliopsida</taxon>
        <taxon>Poales</taxon>
        <taxon>Poaceae</taxon>
        <taxon>PACMAD clade</taxon>
        <taxon>Panicoideae</taxon>
        <taxon>Panicodae</taxon>
        <taxon>Paniceae</taxon>
        <taxon>Dichantheliinae</taxon>
        <taxon>Dichanthelium</taxon>
    </lineage>
</organism>
<dbReference type="Gene3D" id="3.30.710.10">
    <property type="entry name" value="Potassium Channel Kv1.1, Chain A"/>
    <property type="match status" value="1"/>
</dbReference>